<feature type="compositionally biased region" description="Pro residues" evidence="12">
    <location>
        <begin position="709"/>
        <end position="727"/>
    </location>
</feature>
<dbReference type="AlphaFoldDB" id="A0A6J5ZXW8"/>
<keyword evidence="2" id="KW-0645">Protease</keyword>
<feature type="region of interest" description="Disordered" evidence="12">
    <location>
        <begin position="666"/>
        <end position="742"/>
    </location>
</feature>
<feature type="transmembrane region" description="Helical" evidence="13">
    <location>
        <begin position="34"/>
        <end position="58"/>
    </location>
</feature>
<dbReference type="PANTHER" id="PTHR32282:SF33">
    <property type="entry name" value="PEPTIDOGLYCAN GLYCOSYLTRANSFERASE"/>
    <property type="match status" value="1"/>
</dbReference>
<organism evidence="16">
    <name type="scientific">freshwater metagenome</name>
    <dbReference type="NCBI Taxonomy" id="449393"/>
    <lineage>
        <taxon>unclassified sequences</taxon>
        <taxon>metagenomes</taxon>
        <taxon>ecological metagenomes</taxon>
    </lineage>
</organism>
<dbReference type="GO" id="GO:0071555">
    <property type="term" value="P:cell wall organization"/>
    <property type="evidence" value="ECO:0007669"/>
    <property type="project" value="UniProtKB-KW"/>
</dbReference>
<comment type="catalytic activity">
    <reaction evidence="11">
        <text>[GlcNAc-(1-&gt;4)-Mur2Ac(oyl-L-Ala-gamma-D-Glu-L-Lys-D-Ala-D-Ala)](n)-di-trans,octa-cis-undecaprenyl diphosphate + beta-D-GlcNAc-(1-&gt;4)-Mur2Ac(oyl-L-Ala-gamma-D-Glu-L-Lys-D-Ala-D-Ala)-di-trans,octa-cis-undecaprenyl diphosphate = [GlcNAc-(1-&gt;4)-Mur2Ac(oyl-L-Ala-gamma-D-Glu-L-Lys-D-Ala-D-Ala)](n+1)-di-trans,octa-cis-undecaprenyl diphosphate + di-trans,octa-cis-undecaprenyl diphosphate + H(+)</text>
        <dbReference type="Rhea" id="RHEA:23708"/>
        <dbReference type="Rhea" id="RHEA-COMP:9602"/>
        <dbReference type="Rhea" id="RHEA-COMP:9603"/>
        <dbReference type="ChEBI" id="CHEBI:15378"/>
        <dbReference type="ChEBI" id="CHEBI:58405"/>
        <dbReference type="ChEBI" id="CHEBI:60033"/>
        <dbReference type="ChEBI" id="CHEBI:78435"/>
        <dbReference type="EC" id="2.4.99.28"/>
    </reaction>
</comment>
<name>A0A6J5ZXW8_9ZZZZ</name>
<dbReference type="InterPro" id="IPR050396">
    <property type="entry name" value="Glycosyltr_51/Transpeptidase"/>
</dbReference>
<dbReference type="InterPro" id="IPR036950">
    <property type="entry name" value="PBP_transglycosylase"/>
</dbReference>
<evidence type="ECO:0000256" key="11">
    <source>
        <dbReference type="ARBA" id="ARBA00049902"/>
    </source>
</evidence>
<dbReference type="GO" id="GO:0004180">
    <property type="term" value="F:carboxypeptidase activity"/>
    <property type="evidence" value="ECO:0007669"/>
    <property type="project" value="UniProtKB-KW"/>
</dbReference>
<keyword evidence="9" id="KW-0961">Cell wall biogenesis/degradation</keyword>
<keyword evidence="13" id="KW-0812">Transmembrane</keyword>
<keyword evidence="5" id="KW-0378">Hydrolase</keyword>
<protein>
    <recommendedName>
        <fullName evidence="10">peptidoglycan glycosyltransferase</fullName>
        <ecNumber evidence="10">2.4.99.28</ecNumber>
    </recommendedName>
</protein>
<dbReference type="GO" id="GO:0008360">
    <property type="term" value="P:regulation of cell shape"/>
    <property type="evidence" value="ECO:0007669"/>
    <property type="project" value="UniProtKB-KW"/>
</dbReference>
<reference evidence="16" key="1">
    <citation type="submission" date="2020-05" db="EMBL/GenBank/DDBJ databases">
        <authorList>
            <person name="Chiriac C."/>
            <person name="Salcher M."/>
            <person name="Ghai R."/>
            <person name="Kavagutti S V."/>
        </authorList>
    </citation>
    <scope>NUCLEOTIDE SEQUENCE</scope>
</reference>
<evidence type="ECO:0000256" key="3">
    <source>
        <dbReference type="ARBA" id="ARBA00022676"/>
    </source>
</evidence>
<evidence type="ECO:0000256" key="2">
    <source>
        <dbReference type="ARBA" id="ARBA00022670"/>
    </source>
</evidence>
<evidence type="ECO:0000259" key="15">
    <source>
        <dbReference type="Pfam" id="PF00912"/>
    </source>
</evidence>
<dbReference type="EMBL" id="CAESAO010000122">
    <property type="protein sequence ID" value="CAB4346049.1"/>
    <property type="molecule type" value="Genomic_DNA"/>
</dbReference>
<dbReference type="SUPFAM" id="SSF53955">
    <property type="entry name" value="Lysozyme-like"/>
    <property type="match status" value="1"/>
</dbReference>
<proteinExistence type="predicted"/>
<feature type="compositionally biased region" description="Gly residues" evidence="12">
    <location>
        <begin position="731"/>
        <end position="742"/>
    </location>
</feature>
<evidence type="ECO:0000256" key="13">
    <source>
        <dbReference type="SAM" id="Phobius"/>
    </source>
</evidence>
<dbReference type="InterPro" id="IPR001264">
    <property type="entry name" value="Glyco_trans_51"/>
</dbReference>
<keyword evidence="7" id="KW-0573">Peptidoglycan synthesis</keyword>
<keyword evidence="1" id="KW-0121">Carboxypeptidase</keyword>
<evidence type="ECO:0000256" key="9">
    <source>
        <dbReference type="ARBA" id="ARBA00023316"/>
    </source>
</evidence>
<gene>
    <name evidence="16" type="ORF">UFOPK3522_01243</name>
</gene>
<evidence type="ECO:0000256" key="7">
    <source>
        <dbReference type="ARBA" id="ARBA00022984"/>
    </source>
</evidence>
<keyword evidence="8" id="KW-0511">Multifunctional enzyme</keyword>
<dbReference type="GO" id="GO:0008658">
    <property type="term" value="F:penicillin binding"/>
    <property type="evidence" value="ECO:0007669"/>
    <property type="project" value="InterPro"/>
</dbReference>
<dbReference type="Pfam" id="PF00905">
    <property type="entry name" value="Transpeptidase"/>
    <property type="match status" value="1"/>
</dbReference>
<dbReference type="InterPro" id="IPR012338">
    <property type="entry name" value="Beta-lactam/transpept-like"/>
</dbReference>
<evidence type="ECO:0000256" key="6">
    <source>
        <dbReference type="ARBA" id="ARBA00022960"/>
    </source>
</evidence>
<dbReference type="InterPro" id="IPR023346">
    <property type="entry name" value="Lysozyme-like_dom_sf"/>
</dbReference>
<keyword evidence="4" id="KW-0808">Transferase</keyword>
<keyword evidence="3" id="KW-0328">Glycosyltransferase</keyword>
<dbReference type="GO" id="GO:0008955">
    <property type="term" value="F:peptidoglycan glycosyltransferase activity"/>
    <property type="evidence" value="ECO:0007669"/>
    <property type="project" value="UniProtKB-EC"/>
</dbReference>
<evidence type="ECO:0000256" key="5">
    <source>
        <dbReference type="ARBA" id="ARBA00022801"/>
    </source>
</evidence>
<dbReference type="GO" id="GO:0006508">
    <property type="term" value="P:proteolysis"/>
    <property type="evidence" value="ECO:0007669"/>
    <property type="project" value="UniProtKB-KW"/>
</dbReference>
<keyword evidence="13" id="KW-1133">Transmembrane helix</keyword>
<sequence>MTEDHDDITNAGEDAALEVRTPRVRKPRMKRLRILLIALPLVALAIVSTVFGMMMAVASELPNLQSENGFKTARNSVLLDALGRPLGILKSSRNRVLIPYSDISPFMRNAVISIEDQRFYENNGVDPRGIMRAFVQDTLAGGARQGGSTITQQFVKNALGAQDQRTVTQKLRESALAYHLTRKWSKEKILSEYLNSIYFGNGAYGIESAARVYFGRDANHLGCGVKEKPCAAELTAPEAALLTAVIANPTAFDPVAHPEAAVTRRNIVLGKMRDQGRISATEYEQAVAEGLPALVVPPSVDTKAPYFTTWVSQQLVEHFGVRRAFEGGLRVRTTLDLDFQQAAQQAIDQNLQDPNGPSAALVVIDNKTGEVKAMIGGRDYQERPFNLATQGQRQPGSTVKPFILAAALRKGYGLGSVWESRKRVFDVPGATDGEKFVVNNFDNSYAGSRDLGSALTYSDNAVFAAVGLATGTKRISKLISGMGVRSPVSTNPAMTLGAFKQGVSVLDWAHSYQSFAAGGKRVSGTLGAPNRGPVGIHDVRDVSTDELVARNHVRSKRVISPALAQAVTQQMQSVVSGGTGHLAQYGGFAAGKTGTTENFGDAWFAGFTDRYTIAIWVGYADRTQPMKTEYDGSPVAGGTFPAQIWHDFVIQIQALLLQRQADKAAKGTNGASGIPPLSTLGSGGGTSDTGSGGAGGGGGTTGGGGGSPTPAPAPSPTPTPAPAPTPQAPSGGSGGGTQAPSG</sequence>
<dbReference type="Pfam" id="PF00912">
    <property type="entry name" value="Transgly"/>
    <property type="match status" value="1"/>
</dbReference>
<evidence type="ECO:0000256" key="8">
    <source>
        <dbReference type="ARBA" id="ARBA00023268"/>
    </source>
</evidence>
<evidence type="ECO:0000313" key="16">
    <source>
        <dbReference type="EMBL" id="CAB4346049.1"/>
    </source>
</evidence>
<dbReference type="PANTHER" id="PTHR32282">
    <property type="entry name" value="BINDING PROTEIN TRANSPEPTIDASE, PUTATIVE-RELATED"/>
    <property type="match status" value="1"/>
</dbReference>
<feature type="domain" description="Glycosyl transferase family 51" evidence="15">
    <location>
        <begin position="86"/>
        <end position="272"/>
    </location>
</feature>
<feature type="domain" description="Penicillin-binding protein transpeptidase" evidence="14">
    <location>
        <begin position="360"/>
        <end position="623"/>
    </location>
</feature>
<keyword evidence="13" id="KW-0472">Membrane</keyword>
<accession>A0A6J5ZXW8</accession>
<dbReference type="FunFam" id="1.10.3810.10:FF:000001">
    <property type="entry name" value="Penicillin-binding protein 1A"/>
    <property type="match status" value="1"/>
</dbReference>
<dbReference type="GO" id="GO:0030288">
    <property type="term" value="C:outer membrane-bounded periplasmic space"/>
    <property type="evidence" value="ECO:0007669"/>
    <property type="project" value="TreeGrafter"/>
</dbReference>
<dbReference type="EC" id="2.4.99.28" evidence="10"/>
<keyword evidence="6" id="KW-0133">Cell shape</keyword>
<evidence type="ECO:0000256" key="4">
    <source>
        <dbReference type="ARBA" id="ARBA00022679"/>
    </source>
</evidence>
<evidence type="ECO:0000256" key="1">
    <source>
        <dbReference type="ARBA" id="ARBA00022645"/>
    </source>
</evidence>
<dbReference type="GO" id="GO:0009252">
    <property type="term" value="P:peptidoglycan biosynthetic process"/>
    <property type="evidence" value="ECO:0007669"/>
    <property type="project" value="UniProtKB-KW"/>
</dbReference>
<evidence type="ECO:0000259" key="14">
    <source>
        <dbReference type="Pfam" id="PF00905"/>
    </source>
</evidence>
<evidence type="ECO:0000256" key="12">
    <source>
        <dbReference type="SAM" id="MobiDB-lite"/>
    </source>
</evidence>
<evidence type="ECO:0000256" key="10">
    <source>
        <dbReference type="ARBA" id="ARBA00044770"/>
    </source>
</evidence>
<dbReference type="SUPFAM" id="SSF56601">
    <property type="entry name" value="beta-lactamase/transpeptidase-like"/>
    <property type="match status" value="1"/>
</dbReference>
<dbReference type="InterPro" id="IPR001460">
    <property type="entry name" value="PCN-bd_Tpept"/>
</dbReference>
<dbReference type="Gene3D" id="3.40.710.10">
    <property type="entry name" value="DD-peptidase/beta-lactamase superfamily"/>
    <property type="match status" value="1"/>
</dbReference>
<feature type="compositionally biased region" description="Gly residues" evidence="12">
    <location>
        <begin position="681"/>
        <end position="707"/>
    </location>
</feature>
<dbReference type="Gene3D" id="1.10.3810.10">
    <property type="entry name" value="Biosynthetic peptidoglycan transglycosylase-like"/>
    <property type="match status" value="1"/>
</dbReference>